<gene>
    <name evidence="9" type="ORF">PJIAN_195</name>
</gene>
<dbReference type="GO" id="GO:0005886">
    <property type="term" value="C:plasma membrane"/>
    <property type="evidence" value="ECO:0007669"/>
    <property type="project" value="UniProtKB-SubCell"/>
</dbReference>
<feature type="transmembrane region" description="Helical" evidence="8">
    <location>
        <begin position="92"/>
        <end position="110"/>
    </location>
</feature>
<evidence type="ECO:0000313" key="9">
    <source>
        <dbReference type="EMBL" id="GAT61516.1"/>
    </source>
</evidence>
<dbReference type="Pfam" id="PF09594">
    <property type="entry name" value="GT87"/>
    <property type="match status" value="1"/>
</dbReference>
<protein>
    <recommendedName>
        <fullName evidence="11">DUF2029 domain-containing protein</fullName>
    </recommendedName>
</protein>
<dbReference type="Proteomes" id="UP000076586">
    <property type="component" value="Unassembled WGS sequence"/>
</dbReference>
<evidence type="ECO:0000256" key="4">
    <source>
        <dbReference type="ARBA" id="ARBA00022692"/>
    </source>
</evidence>
<feature type="transmembrane region" description="Helical" evidence="8">
    <location>
        <begin position="307"/>
        <end position="323"/>
    </location>
</feature>
<comment type="caution">
    <text evidence="9">The sequence shown here is derived from an EMBL/GenBank/DDBJ whole genome shotgun (WGS) entry which is preliminary data.</text>
</comment>
<keyword evidence="2" id="KW-1003">Cell membrane</keyword>
<evidence type="ECO:0000256" key="8">
    <source>
        <dbReference type="SAM" id="Phobius"/>
    </source>
</evidence>
<keyword evidence="3" id="KW-0808">Transferase</keyword>
<evidence type="ECO:0000256" key="1">
    <source>
        <dbReference type="ARBA" id="ARBA00004651"/>
    </source>
</evidence>
<dbReference type="InterPro" id="IPR018584">
    <property type="entry name" value="GT87"/>
</dbReference>
<evidence type="ECO:0008006" key="11">
    <source>
        <dbReference type="Google" id="ProtNLM"/>
    </source>
</evidence>
<organism evidence="9 10">
    <name type="scientific">Paludibacter jiangxiensis</name>
    <dbReference type="NCBI Taxonomy" id="681398"/>
    <lineage>
        <taxon>Bacteria</taxon>
        <taxon>Pseudomonadati</taxon>
        <taxon>Bacteroidota</taxon>
        <taxon>Bacteroidia</taxon>
        <taxon>Bacteroidales</taxon>
        <taxon>Paludibacteraceae</taxon>
        <taxon>Paludibacter</taxon>
    </lineage>
</organism>
<dbReference type="GO" id="GO:0016758">
    <property type="term" value="F:hexosyltransferase activity"/>
    <property type="evidence" value="ECO:0007669"/>
    <property type="project" value="InterPro"/>
</dbReference>
<evidence type="ECO:0000256" key="6">
    <source>
        <dbReference type="ARBA" id="ARBA00023136"/>
    </source>
</evidence>
<keyword evidence="4 8" id="KW-0812">Transmembrane</keyword>
<comment type="subcellular location">
    <subcellularLocation>
        <location evidence="1">Cell membrane</location>
        <topology evidence="1">Multi-pass membrane protein</topology>
    </subcellularLocation>
</comment>
<keyword evidence="10" id="KW-1185">Reference proteome</keyword>
<dbReference type="RefSeq" id="WP_068701075.1">
    <property type="nucleotide sequence ID" value="NZ_BDCR01000001.1"/>
</dbReference>
<evidence type="ECO:0000256" key="5">
    <source>
        <dbReference type="ARBA" id="ARBA00022989"/>
    </source>
</evidence>
<evidence type="ECO:0000256" key="7">
    <source>
        <dbReference type="ARBA" id="ARBA00024033"/>
    </source>
</evidence>
<proteinExistence type="inferred from homology"/>
<evidence type="ECO:0000256" key="2">
    <source>
        <dbReference type="ARBA" id="ARBA00022475"/>
    </source>
</evidence>
<feature type="transmembrane region" description="Helical" evidence="8">
    <location>
        <begin position="122"/>
        <end position="150"/>
    </location>
</feature>
<reference evidence="10" key="1">
    <citation type="submission" date="2016-04" db="EMBL/GenBank/DDBJ databases">
        <title>Draft genome sequence of Paludibacter jiangxiensis strain NM7.</title>
        <authorList>
            <person name="Qiu Y."/>
            <person name="Matsuura N."/>
            <person name="Ohashi A."/>
            <person name="Tourlousse M.D."/>
            <person name="Sekiguchi Y."/>
        </authorList>
    </citation>
    <scope>NUCLEOTIDE SEQUENCE [LARGE SCALE GENOMIC DNA]</scope>
    <source>
        <strain evidence="10">NM7</strain>
    </source>
</reference>
<feature type="transmembrane region" description="Helical" evidence="8">
    <location>
        <begin position="20"/>
        <end position="38"/>
    </location>
</feature>
<name>A0A161LHD0_9BACT</name>
<feature type="transmembrane region" description="Helical" evidence="8">
    <location>
        <begin position="193"/>
        <end position="214"/>
    </location>
</feature>
<comment type="similarity">
    <text evidence="7">Belongs to the glycosyltransferase 87 family.</text>
</comment>
<feature type="transmembrane region" description="Helical" evidence="8">
    <location>
        <begin position="359"/>
        <end position="379"/>
    </location>
</feature>
<keyword evidence="5 8" id="KW-1133">Transmembrane helix</keyword>
<sequence>MLQSVVRFFKKPVFSDYRFILAVWSVLSVGVIVIKQLTHGIHGNYKIYKYAFLNLVEQYPLYQPRPEAYGDLNHYGPIFSVIMAPFALLPDILGSALWLLCLCLLLFVALKELPLKKWQIVVVCWLVTNSLIIAQTNVQFNTATAALIVLSYTMVKKEKDGWAAFMIMLGTFVKIYGIVGFAFFFFSKHKTKLVLWSVIWGIVFFALPMLFSSFDFVVSQHKEWLQGLIMKNGDNNTALMQNVSLIGMIKKTTGHFEWSSLLVILPGILLVAISFLNFKAYKNEGYQLRMLASVLLFVVLFSTGSEPNTYIIAIVGAAIWFVVQQRPFSYWDWGLLIFVMLLASFGPSDLFPRTIYKQYILPNALQALPCSLLWLRIIWEMVSVRKQDHV</sequence>
<feature type="transmembrane region" description="Helical" evidence="8">
    <location>
        <begin position="330"/>
        <end position="347"/>
    </location>
</feature>
<feature type="transmembrane region" description="Helical" evidence="8">
    <location>
        <begin position="258"/>
        <end position="278"/>
    </location>
</feature>
<reference evidence="10" key="2">
    <citation type="journal article" date="2017" name="Genome Announc.">
        <title>Draft genome sequence of Paludibacter jiangxiensis NM7(T), a propionate-producing fermentative bacterium.</title>
        <authorList>
            <person name="Qiu Y.-L."/>
            <person name="Tourlousse D.M."/>
            <person name="Matsuura N."/>
            <person name="Ohashi A."/>
            <person name="Sekiguchi Y."/>
        </authorList>
    </citation>
    <scope>NUCLEOTIDE SEQUENCE [LARGE SCALE GENOMIC DNA]</scope>
    <source>
        <strain evidence="10">NM7</strain>
    </source>
</reference>
<feature type="transmembrane region" description="Helical" evidence="8">
    <location>
        <begin position="162"/>
        <end position="186"/>
    </location>
</feature>
<dbReference type="OrthoDB" id="1070018at2"/>
<evidence type="ECO:0000313" key="10">
    <source>
        <dbReference type="Proteomes" id="UP000076586"/>
    </source>
</evidence>
<dbReference type="STRING" id="681398.PJIAN_195"/>
<evidence type="ECO:0000256" key="3">
    <source>
        <dbReference type="ARBA" id="ARBA00022679"/>
    </source>
</evidence>
<accession>A0A161LHD0</accession>
<dbReference type="AlphaFoldDB" id="A0A161LHD0"/>
<keyword evidence="6 8" id="KW-0472">Membrane</keyword>
<dbReference type="EMBL" id="BDCR01000001">
    <property type="protein sequence ID" value="GAT61516.1"/>
    <property type="molecule type" value="Genomic_DNA"/>
</dbReference>